<comment type="subcellular location">
    <subcellularLocation>
        <location evidence="1">Cytoplasm</location>
    </subcellularLocation>
    <subcellularLocation>
        <location evidence="2">Lipid droplet</location>
    </subcellularLocation>
</comment>
<evidence type="ECO:0000313" key="8">
    <source>
        <dbReference type="Proteomes" id="UP000694542"/>
    </source>
</evidence>
<dbReference type="GO" id="GO:0005811">
    <property type="term" value="C:lipid droplet"/>
    <property type="evidence" value="ECO:0007669"/>
    <property type="project" value="UniProtKB-SubCell"/>
</dbReference>
<dbReference type="PANTHER" id="PTHR14024">
    <property type="entry name" value="PERILIPIN"/>
    <property type="match status" value="1"/>
</dbReference>
<evidence type="ECO:0000313" key="7">
    <source>
        <dbReference type="Ensembl" id="ENSCAFP00040008554.1"/>
    </source>
</evidence>
<name>A0A8C0Q3Y6_CANLF</name>
<dbReference type="Gene3D" id="1.20.120.340">
    <property type="entry name" value="Flagellar protein FliS"/>
    <property type="match status" value="1"/>
</dbReference>
<dbReference type="Proteomes" id="UP000694542">
    <property type="component" value="Chromosome 20"/>
</dbReference>
<dbReference type="Ensembl" id="ENSCAFT00040009866.1">
    <property type="protein sequence ID" value="ENSCAFP00040008554.1"/>
    <property type="gene ID" value="ENSCAFG00040005194.1"/>
</dbReference>
<evidence type="ECO:0000256" key="3">
    <source>
        <dbReference type="ARBA" id="ARBA00006311"/>
    </source>
</evidence>
<dbReference type="AlphaFoldDB" id="A0A8C0Q3Y6"/>
<dbReference type="Gene3D" id="3.30.720.170">
    <property type="entry name" value="Perilipin, alpha-beta domain"/>
    <property type="match status" value="1"/>
</dbReference>
<protein>
    <recommendedName>
        <fullName evidence="9">Perilipin</fullName>
    </recommendedName>
</protein>
<dbReference type="PANTHER" id="PTHR14024:SF11">
    <property type="entry name" value="PERILIPIN-3"/>
    <property type="match status" value="1"/>
</dbReference>
<organism evidence="7 8">
    <name type="scientific">Canis lupus familiaris</name>
    <name type="common">Dog</name>
    <name type="synonym">Canis familiaris</name>
    <dbReference type="NCBI Taxonomy" id="9615"/>
    <lineage>
        <taxon>Eukaryota</taxon>
        <taxon>Metazoa</taxon>
        <taxon>Chordata</taxon>
        <taxon>Craniata</taxon>
        <taxon>Vertebrata</taxon>
        <taxon>Euteleostomi</taxon>
        <taxon>Mammalia</taxon>
        <taxon>Eutheria</taxon>
        <taxon>Laurasiatheria</taxon>
        <taxon>Carnivora</taxon>
        <taxon>Caniformia</taxon>
        <taxon>Canidae</taxon>
        <taxon>Canis</taxon>
    </lineage>
</organism>
<evidence type="ECO:0000256" key="2">
    <source>
        <dbReference type="ARBA" id="ARBA00004502"/>
    </source>
</evidence>
<keyword evidence="5" id="KW-0597">Phosphoprotein</keyword>
<sequence>MPNMCWRCLSSGIPRQNCPKGPHARPCTVCAEYSHQGVDTRAPYGIGGRVYRGQSEVAETRGHRPAKLNYLPRGPLAEKATNPVAVPLTQVLADTKELVSSKVSGAREAVSSTVSSAKDTVASRVTEAVDVTRGAVQSGVDATKSVVTSGVQSVMGSRVGQMVLSGVDAVLGKSEEWVDNHLPMTDAELARLATSLEGFDMASVQQQRQEQSYFVRLGSLSERLRQRAFAHSLGKLQLTRQRAQESLGQLAQALSLMETVKQGVDQKLVEGQEKLHQMWLNWNQKQLQGTEQTPAKPEQVETQTLTMFRDIAQQLQSTCASLGSSIQGLPTHVKDQLQQARHQVEGLQATFSGIHSFQDLSSTVLMQSREQVAKAREALDHMVEYVAQNTPITWLVGPFAPGVVEKAPEEKK</sequence>
<reference evidence="7" key="2">
    <citation type="submission" date="2025-08" db="UniProtKB">
        <authorList>
            <consortium name="Ensembl"/>
        </authorList>
    </citation>
    <scope>IDENTIFICATION</scope>
</reference>
<keyword evidence="4" id="KW-0963">Cytoplasm</keyword>
<dbReference type="Pfam" id="PF03036">
    <property type="entry name" value="Perilipin"/>
    <property type="match status" value="1"/>
</dbReference>
<evidence type="ECO:0000256" key="6">
    <source>
        <dbReference type="ARBA" id="ARBA00022677"/>
    </source>
</evidence>
<comment type="similarity">
    <text evidence="3">Belongs to the perilipin family.</text>
</comment>
<proteinExistence type="inferred from homology"/>
<keyword evidence="6" id="KW-0551">Lipid droplet</keyword>
<dbReference type="FunFam" id="1.20.120.340:FF:000004">
    <property type="entry name" value="Perilipin"/>
    <property type="match status" value="1"/>
</dbReference>
<evidence type="ECO:0000256" key="5">
    <source>
        <dbReference type="ARBA" id="ARBA00022553"/>
    </source>
</evidence>
<dbReference type="GO" id="GO:0005737">
    <property type="term" value="C:cytoplasm"/>
    <property type="evidence" value="ECO:0007669"/>
    <property type="project" value="UniProtKB-SubCell"/>
</dbReference>
<accession>A0A8C0Q3Y6</accession>
<dbReference type="InterPro" id="IPR004279">
    <property type="entry name" value="Perilipin"/>
</dbReference>
<evidence type="ECO:0000256" key="1">
    <source>
        <dbReference type="ARBA" id="ARBA00004496"/>
    </source>
</evidence>
<evidence type="ECO:0008006" key="9">
    <source>
        <dbReference type="Google" id="ProtNLM"/>
    </source>
</evidence>
<dbReference type="SUPFAM" id="SSF109775">
    <property type="entry name" value="Mannose-6-phosphate receptor binding protein 1 (Tip47), C-terminal domain"/>
    <property type="match status" value="1"/>
</dbReference>
<evidence type="ECO:0000256" key="4">
    <source>
        <dbReference type="ARBA" id="ARBA00022490"/>
    </source>
</evidence>
<reference evidence="7" key="1">
    <citation type="submission" date="2018-10" db="EMBL/GenBank/DDBJ databases">
        <title>De novo assembly of a Great Dane genome.</title>
        <authorList>
            <person name="Kidd J.M."/>
            <person name="Pendleton A.L."/>
            <person name="Shen F."/>
            <person name="Emery S."/>
        </authorList>
    </citation>
    <scope>NUCLEOTIDE SEQUENCE [LARGE SCALE GENOMIC DNA]</scope>
    <source>
        <strain evidence="7">Great Dane</strain>
    </source>
</reference>